<protein>
    <recommendedName>
        <fullName evidence="4">Secreted protein</fullName>
    </recommendedName>
</protein>
<evidence type="ECO:0008006" key="4">
    <source>
        <dbReference type="Google" id="ProtNLM"/>
    </source>
</evidence>
<name>A0A5J5RT12_GOSBA</name>
<dbReference type="AlphaFoldDB" id="A0A5J5RT12"/>
<accession>A0A5J5RT12</accession>
<proteinExistence type="predicted"/>
<reference evidence="3" key="1">
    <citation type="journal article" date="2020" name="Nat. Genet.">
        <title>Genomic diversifications of five Gossypium allopolyploid species and their impact on cotton improvement.</title>
        <authorList>
            <person name="Chen Z.J."/>
            <person name="Sreedasyam A."/>
            <person name="Ando A."/>
            <person name="Song Q."/>
            <person name="De Santiago L.M."/>
            <person name="Hulse-Kemp A.M."/>
            <person name="Ding M."/>
            <person name="Ye W."/>
            <person name="Kirkbride R.C."/>
            <person name="Jenkins J."/>
            <person name="Plott C."/>
            <person name="Lovell J."/>
            <person name="Lin Y.M."/>
            <person name="Vaughn R."/>
            <person name="Liu B."/>
            <person name="Simpson S."/>
            <person name="Scheffler B.E."/>
            <person name="Wen L."/>
            <person name="Saski C.A."/>
            <person name="Grover C.E."/>
            <person name="Hu G."/>
            <person name="Conover J.L."/>
            <person name="Carlson J.W."/>
            <person name="Shu S."/>
            <person name="Boston L.B."/>
            <person name="Williams M."/>
            <person name="Peterson D.G."/>
            <person name="McGee K."/>
            <person name="Jones D.C."/>
            <person name="Wendel J.F."/>
            <person name="Stelly D.M."/>
            <person name="Grimwood J."/>
            <person name="Schmutz J."/>
        </authorList>
    </citation>
    <scope>NUCLEOTIDE SEQUENCE [LARGE SCALE GENOMIC DNA]</scope>
    <source>
        <strain evidence="3">cv. 3-79</strain>
    </source>
</reference>
<keyword evidence="3" id="KW-1185">Reference proteome</keyword>
<keyword evidence="1" id="KW-0732">Signal</keyword>
<evidence type="ECO:0000256" key="1">
    <source>
        <dbReference type="SAM" id="SignalP"/>
    </source>
</evidence>
<feature type="chain" id="PRO_5023891283" description="Secreted protein" evidence="1">
    <location>
        <begin position="22"/>
        <end position="103"/>
    </location>
</feature>
<evidence type="ECO:0000313" key="3">
    <source>
        <dbReference type="Proteomes" id="UP000327439"/>
    </source>
</evidence>
<organism evidence="2 3">
    <name type="scientific">Gossypium barbadense</name>
    <name type="common">Sea Island cotton</name>
    <name type="synonym">Hibiscus barbadensis</name>
    <dbReference type="NCBI Taxonomy" id="3634"/>
    <lineage>
        <taxon>Eukaryota</taxon>
        <taxon>Viridiplantae</taxon>
        <taxon>Streptophyta</taxon>
        <taxon>Embryophyta</taxon>
        <taxon>Tracheophyta</taxon>
        <taxon>Spermatophyta</taxon>
        <taxon>Magnoliopsida</taxon>
        <taxon>eudicotyledons</taxon>
        <taxon>Gunneridae</taxon>
        <taxon>Pentapetalae</taxon>
        <taxon>rosids</taxon>
        <taxon>malvids</taxon>
        <taxon>Malvales</taxon>
        <taxon>Malvaceae</taxon>
        <taxon>Malvoideae</taxon>
        <taxon>Gossypium</taxon>
    </lineage>
</organism>
<evidence type="ECO:0000313" key="2">
    <source>
        <dbReference type="EMBL" id="KAB2032939.1"/>
    </source>
</evidence>
<dbReference type="Proteomes" id="UP000327439">
    <property type="component" value="Chromosome D05"/>
</dbReference>
<dbReference type="EMBL" id="CM018219">
    <property type="protein sequence ID" value="KAB2032939.1"/>
    <property type="molecule type" value="Genomic_DNA"/>
</dbReference>
<sequence>MACRHIYSGFGFCCFFRARLACCASTYQQVRPLTAQAVAAPVVSWSRPQVGCIKYNIDTAFSENMQQASYGLVVRDKGGAFIREVTNPSVKHLTKHNETKLKK</sequence>
<gene>
    <name evidence="2" type="ORF">ES319_D05G413700v1</name>
</gene>
<feature type="signal peptide" evidence="1">
    <location>
        <begin position="1"/>
        <end position="21"/>
    </location>
</feature>